<proteinExistence type="predicted"/>
<gene>
    <name evidence="6" type="ORF">BSZ40_10980</name>
</gene>
<dbReference type="GO" id="GO:0043565">
    <property type="term" value="F:sequence-specific DNA binding"/>
    <property type="evidence" value="ECO:0007669"/>
    <property type="project" value="InterPro"/>
</dbReference>
<evidence type="ECO:0000313" key="7">
    <source>
        <dbReference type="Proteomes" id="UP000185612"/>
    </source>
</evidence>
<sequence length="156" mass="16983">MSIARHRQTRPDTAETSGAAELSASETAAEQAARLLTEAPERDWRLRDLAALVHLSVSQLGRVFAQRFGMPPMRYLAHVRARRLAELLVETDLPIGVAMSRVGWHSRGHAARQFTAIVGVSPSNYRRTAVDRTICSETNTRSSASPGSPATRPGAP</sequence>
<feature type="compositionally biased region" description="Polar residues" evidence="4">
    <location>
        <begin position="135"/>
        <end position="148"/>
    </location>
</feature>
<feature type="region of interest" description="Disordered" evidence="4">
    <location>
        <begin position="134"/>
        <end position="156"/>
    </location>
</feature>
<protein>
    <recommendedName>
        <fullName evidence="5">HTH araC/xylS-type domain-containing protein</fullName>
    </recommendedName>
</protein>
<comment type="caution">
    <text evidence="6">The sequence shown here is derived from an EMBL/GenBank/DDBJ whole genome shotgun (WGS) entry which is preliminary data.</text>
</comment>
<dbReference type="Proteomes" id="UP000185612">
    <property type="component" value="Unassembled WGS sequence"/>
</dbReference>
<dbReference type="RefSeq" id="WP_073826393.1">
    <property type="nucleotide sequence ID" value="NZ_MQVS01000017.1"/>
</dbReference>
<evidence type="ECO:0000256" key="1">
    <source>
        <dbReference type="ARBA" id="ARBA00023015"/>
    </source>
</evidence>
<dbReference type="SUPFAM" id="SSF46689">
    <property type="entry name" value="Homeodomain-like"/>
    <property type="match status" value="2"/>
</dbReference>
<organism evidence="6 7">
    <name type="scientific">Buchananella hordeovulneris</name>
    <dbReference type="NCBI Taxonomy" id="52770"/>
    <lineage>
        <taxon>Bacteria</taxon>
        <taxon>Bacillati</taxon>
        <taxon>Actinomycetota</taxon>
        <taxon>Actinomycetes</taxon>
        <taxon>Actinomycetales</taxon>
        <taxon>Actinomycetaceae</taxon>
        <taxon>Buchananella</taxon>
    </lineage>
</organism>
<dbReference type="Gene3D" id="1.10.10.60">
    <property type="entry name" value="Homeodomain-like"/>
    <property type="match status" value="2"/>
</dbReference>
<feature type="compositionally biased region" description="Low complexity" evidence="4">
    <location>
        <begin position="14"/>
        <end position="25"/>
    </location>
</feature>
<accession>A0A1Q5PT54</accession>
<keyword evidence="1" id="KW-0805">Transcription regulation</keyword>
<feature type="region of interest" description="Disordered" evidence="4">
    <location>
        <begin position="1"/>
        <end position="25"/>
    </location>
</feature>
<dbReference type="AlphaFoldDB" id="A0A1Q5PT54"/>
<dbReference type="GO" id="GO:0003700">
    <property type="term" value="F:DNA-binding transcription factor activity"/>
    <property type="evidence" value="ECO:0007669"/>
    <property type="project" value="InterPro"/>
</dbReference>
<dbReference type="InterPro" id="IPR009057">
    <property type="entry name" value="Homeodomain-like_sf"/>
</dbReference>
<name>A0A1Q5PT54_9ACTO</name>
<evidence type="ECO:0000259" key="5">
    <source>
        <dbReference type="PROSITE" id="PS01124"/>
    </source>
</evidence>
<dbReference type="PROSITE" id="PS01124">
    <property type="entry name" value="HTH_ARAC_FAMILY_2"/>
    <property type="match status" value="1"/>
</dbReference>
<evidence type="ECO:0000256" key="2">
    <source>
        <dbReference type="ARBA" id="ARBA00023125"/>
    </source>
</evidence>
<dbReference type="PANTHER" id="PTHR46796:SF7">
    <property type="entry name" value="ARAC FAMILY TRANSCRIPTIONAL REGULATOR"/>
    <property type="match status" value="1"/>
</dbReference>
<dbReference type="EMBL" id="MQVS01000017">
    <property type="protein sequence ID" value="OKL50748.1"/>
    <property type="molecule type" value="Genomic_DNA"/>
</dbReference>
<keyword evidence="7" id="KW-1185">Reference proteome</keyword>
<reference evidence="7" key="1">
    <citation type="submission" date="2016-12" db="EMBL/GenBank/DDBJ databases">
        <authorList>
            <person name="Meng X."/>
        </authorList>
    </citation>
    <scope>NUCLEOTIDE SEQUENCE [LARGE SCALE GENOMIC DNA]</scope>
    <source>
        <strain evidence="7">DSM 20732</strain>
    </source>
</reference>
<keyword evidence="2" id="KW-0238">DNA-binding</keyword>
<feature type="domain" description="HTH araC/xylS-type" evidence="5">
    <location>
        <begin position="30"/>
        <end position="128"/>
    </location>
</feature>
<dbReference type="InterPro" id="IPR018060">
    <property type="entry name" value="HTH_AraC"/>
</dbReference>
<dbReference type="Pfam" id="PF12833">
    <property type="entry name" value="HTH_18"/>
    <property type="match status" value="1"/>
</dbReference>
<evidence type="ECO:0000256" key="4">
    <source>
        <dbReference type="SAM" id="MobiDB-lite"/>
    </source>
</evidence>
<evidence type="ECO:0000313" key="6">
    <source>
        <dbReference type="EMBL" id="OKL50748.1"/>
    </source>
</evidence>
<keyword evidence="3" id="KW-0804">Transcription</keyword>
<dbReference type="PANTHER" id="PTHR46796">
    <property type="entry name" value="HTH-TYPE TRANSCRIPTIONAL ACTIVATOR RHAS-RELATED"/>
    <property type="match status" value="1"/>
</dbReference>
<evidence type="ECO:0000256" key="3">
    <source>
        <dbReference type="ARBA" id="ARBA00023163"/>
    </source>
</evidence>
<dbReference type="STRING" id="52770.BSZ40_10980"/>
<dbReference type="SMART" id="SM00342">
    <property type="entry name" value="HTH_ARAC"/>
    <property type="match status" value="1"/>
</dbReference>
<dbReference type="InParanoid" id="A0A1Q5PT54"/>
<dbReference type="InterPro" id="IPR050204">
    <property type="entry name" value="AraC_XylS_family_regulators"/>
</dbReference>